<dbReference type="RefSeq" id="WP_184502557.1">
    <property type="nucleotide sequence ID" value="NZ_CP131914.1"/>
</dbReference>
<dbReference type="AlphaFoldDB" id="A0AAU8I9E1"/>
<organism evidence="3">
    <name type="scientific">Xanthomonas indica</name>
    <dbReference type="NCBI Taxonomy" id="2912242"/>
    <lineage>
        <taxon>Bacteria</taxon>
        <taxon>Pseudomonadati</taxon>
        <taxon>Pseudomonadota</taxon>
        <taxon>Gammaproteobacteria</taxon>
        <taxon>Lysobacterales</taxon>
        <taxon>Lysobacteraceae</taxon>
        <taxon>Xanthomonas</taxon>
    </lineage>
</organism>
<sequence length="161" mass="17003">MAADKAYNPDPHAHPGLHLIALLEAGKGLLAVLAATGLELMGPAPLRAGVDKLIVRFSLDPDHGALPSLLTMISPGAVHLAAAGMLAYGVLHLIEAWGLWRAKAWASLLGCVSAAIYLPFDVYAIVRHPGWASWAVLAINLAVVGILARDLVRRRRHPPAA</sequence>
<accession>A0AAU8I9E1</accession>
<evidence type="ECO:0000313" key="2">
    <source>
        <dbReference type="EMBL" id="MCI2262453.1"/>
    </source>
</evidence>
<name>A0AAU8I9E1_9XANT</name>
<keyword evidence="1" id="KW-0812">Transmembrane</keyword>
<proteinExistence type="predicted"/>
<evidence type="ECO:0000313" key="3">
    <source>
        <dbReference type="EMBL" id="XCI81998.1"/>
    </source>
</evidence>
<feature type="transmembrane region" description="Helical" evidence="1">
    <location>
        <begin position="76"/>
        <end position="94"/>
    </location>
</feature>
<feature type="transmembrane region" description="Helical" evidence="1">
    <location>
        <begin position="131"/>
        <end position="148"/>
    </location>
</feature>
<reference evidence="2 4" key="1">
    <citation type="journal article" date="2022" name="Curr. Microbiol.">
        <title>Xanthomonas indica sp. nov., a Novel Member of Non-Pathogenic Xanthomonas Community from Healthy Rice Seeds.</title>
        <authorList>
            <person name="Rana R."/>
            <person name="Madhavan V.N."/>
            <person name="Saroha T."/>
            <person name="Bansal K."/>
            <person name="Kaur A."/>
            <person name="Sonti R.V."/>
            <person name="Patel H.K."/>
            <person name="Patil P.B."/>
        </authorList>
    </citation>
    <scope>NUCLEOTIDE SEQUENCE [LARGE SCALE GENOMIC DNA]</scope>
    <source>
        <strain evidence="2 4">PPL560</strain>
    </source>
</reference>
<dbReference type="Proteomes" id="UP001430647">
    <property type="component" value="Unassembled WGS sequence"/>
</dbReference>
<gene>
    <name evidence="2" type="ORF">L3V74_12965</name>
    <name evidence="3" type="ORF">Q7W82_07560</name>
</gene>
<dbReference type="InterPro" id="IPR021125">
    <property type="entry name" value="DUF2127"/>
</dbReference>
<keyword evidence="1" id="KW-1133">Transmembrane helix</keyword>
<keyword evidence="4" id="KW-1185">Reference proteome</keyword>
<evidence type="ECO:0000256" key="1">
    <source>
        <dbReference type="SAM" id="Phobius"/>
    </source>
</evidence>
<dbReference type="KEGG" id="xin:Q7W82_07560"/>
<reference evidence="3" key="3">
    <citation type="submission" date="2023-08" db="EMBL/GenBank/DDBJ databases">
        <title>Complete genome sequence of Xanthomonas indica.</title>
        <authorList>
            <person name="Patil P.B."/>
            <person name="Rana R."/>
        </authorList>
    </citation>
    <scope>NUCLEOTIDE SEQUENCE</scope>
    <source>
        <strain evidence="3">PPL560</strain>
    </source>
</reference>
<evidence type="ECO:0000313" key="4">
    <source>
        <dbReference type="Proteomes" id="UP001430647"/>
    </source>
</evidence>
<feature type="transmembrane region" description="Helical" evidence="1">
    <location>
        <begin position="106"/>
        <end position="125"/>
    </location>
</feature>
<protein>
    <submittedName>
        <fullName evidence="3">DUF2127 domain-containing protein</fullName>
    </submittedName>
</protein>
<reference evidence="2" key="2">
    <citation type="submission" date="2022-01" db="EMBL/GenBank/DDBJ databases">
        <authorList>
            <person name="Rana R."/>
            <person name="Patil P.B."/>
        </authorList>
    </citation>
    <scope>NUCLEOTIDE SEQUENCE</scope>
    <source>
        <strain evidence="2">PPL560</strain>
    </source>
</reference>
<dbReference type="EMBL" id="JAKJPQ010000010">
    <property type="protein sequence ID" value="MCI2262453.1"/>
    <property type="molecule type" value="Genomic_DNA"/>
</dbReference>
<dbReference type="EMBL" id="CP131914">
    <property type="protein sequence ID" value="XCI81998.1"/>
    <property type="molecule type" value="Genomic_DNA"/>
</dbReference>
<keyword evidence="1" id="KW-0472">Membrane</keyword>
<dbReference type="Pfam" id="PF09900">
    <property type="entry name" value="DUF2127"/>
    <property type="match status" value="1"/>
</dbReference>